<dbReference type="InterPro" id="IPR029044">
    <property type="entry name" value="Nucleotide-diphossugar_trans"/>
</dbReference>
<name>A0A8J2SMN6_9STRA</name>
<dbReference type="Pfam" id="PF01501">
    <property type="entry name" value="Glyco_transf_8"/>
    <property type="match status" value="1"/>
</dbReference>
<feature type="region of interest" description="Disordered" evidence="5">
    <location>
        <begin position="544"/>
        <end position="594"/>
    </location>
</feature>
<dbReference type="InterPro" id="IPR050748">
    <property type="entry name" value="Glycosyltrans_8_dom-fam"/>
</dbReference>
<dbReference type="AlphaFoldDB" id="A0A8J2SMN6"/>
<evidence type="ECO:0000256" key="4">
    <source>
        <dbReference type="ARBA" id="ARBA00022723"/>
    </source>
</evidence>
<evidence type="ECO:0000256" key="5">
    <source>
        <dbReference type="SAM" id="MobiDB-lite"/>
    </source>
</evidence>
<evidence type="ECO:0008006" key="8">
    <source>
        <dbReference type="Google" id="ProtNLM"/>
    </source>
</evidence>
<dbReference type="Proteomes" id="UP000789595">
    <property type="component" value="Unassembled WGS sequence"/>
</dbReference>
<keyword evidence="7" id="KW-1185">Reference proteome</keyword>
<dbReference type="SUPFAM" id="SSF53448">
    <property type="entry name" value="Nucleotide-diphospho-sugar transferases"/>
    <property type="match status" value="1"/>
</dbReference>
<dbReference type="GO" id="GO:0005794">
    <property type="term" value="C:Golgi apparatus"/>
    <property type="evidence" value="ECO:0007669"/>
    <property type="project" value="TreeGrafter"/>
</dbReference>
<evidence type="ECO:0000313" key="6">
    <source>
        <dbReference type="EMBL" id="CAH0376033.1"/>
    </source>
</evidence>
<comment type="similarity">
    <text evidence="1">Belongs to the glycosyltransferase 8 family.</text>
</comment>
<dbReference type="EMBL" id="CAKKNE010000005">
    <property type="protein sequence ID" value="CAH0376033.1"/>
    <property type="molecule type" value="Genomic_DNA"/>
</dbReference>
<keyword evidence="3" id="KW-0808">Transferase</keyword>
<evidence type="ECO:0000313" key="7">
    <source>
        <dbReference type="Proteomes" id="UP000789595"/>
    </source>
</evidence>
<organism evidence="6 7">
    <name type="scientific">Pelagomonas calceolata</name>
    <dbReference type="NCBI Taxonomy" id="35677"/>
    <lineage>
        <taxon>Eukaryota</taxon>
        <taxon>Sar</taxon>
        <taxon>Stramenopiles</taxon>
        <taxon>Ochrophyta</taxon>
        <taxon>Pelagophyceae</taxon>
        <taxon>Pelagomonadales</taxon>
        <taxon>Pelagomonadaceae</taxon>
        <taxon>Pelagomonas</taxon>
    </lineage>
</organism>
<evidence type="ECO:0000256" key="1">
    <source>
        <dbReference type="ARBA" id="ARBA00006351"/>
    </source>
</evidence>
<sequence length="594" mass="66092">HQCGETFGPLTARTHRAACIDSCGTPSRQPHINMRLFRAFLVSLATASIDLPRDWQAQHCRGTHLEQTGETVVALATDAARGFLPIIGVVNSTVHNSKSDVGFVIVTTRVHFLKKLLDRFFPSLRVAVCSGAEQLLRHRPALQRLSSLANSTHVKRKELLSPFNFAAFYMPHVLYHTRRVIYLDTDIVVQGDVLELATLDLHNKAVAAVNDCSQKIAKYFREDLLPIQHKILWQRVLRGDGCVFNRGVVVFDTLRWRTLQLTETIEDLVDAFVDSKAKLWSSGISQPPFLLALAGRYEQLPVTWNVRGLGRLDIGRNEWRKIKGEALHFGVDASVYERHLAPAGPFRERVYPFFHPLAAKASLLHFNGDLKPWALTAEDARNWHLLGLRVASQENVPHVLGTCRLKHCASSYNLTTDQKMHSACEASLAHTLSKSKLHWDQIRLSPNGRKWPKHLESVAKYYESGCVARPPLCTCRSQLSDDCVTSCASLWHAYVSPEVIKFHDAAQVEEAPRTTENDGAASATVAGLALAAAGFLAMMTVSDDEYEPPTDRPAPARAERPSRLYPQDAPGCVTAGRDHHCRGRIPHGPGPPLD</sequence>
<proteinExistence type="inferred from homology"/>
<accession>A0A8J2SMN6</accession>
<keyword evidence="4" id="KW-0479">Metal-binding</keyword>
<gene>
    <name evidence="6" type="ORF">PECAL_5P05870</name>
</gene>
<comment type="caution">
    <text evidence="6">The sequence shown here is derived from an EMBL/GenBank/DDBJ whole genome shotgun (WGS) entry which is preliminary data.</text>
</comment>
<dbReference type="GO" id="GO:0016757">
    <property type="term" value="F:glycosyltransferase activity"/>
    <property type="evidence" value="ECO:0007669"/>
    <property type="project" value="UniProtKB-KW"/>
</dbReference>
<dbReference type="InterPro" id="IPR002495">
    <property type="entry name" value="Glyco_trans_8"/>
</dbReference>
<feature type="non-terminal residue" evidence="6">
    <location>
        <position position="1"/>
    </location>
</feature>
<reference evidence="6" key="1">
    <citation type="submission" date="2021-11" db="EMBL/GenBank/DDBJ databases">
        <authorList>
            <consortium name="Genoscope - CEA"/>
            <person name="William W."/>
        </authorList>
    </citation>
    <scope>NUCLEOTIDE SEQUENCE</scope>
</reference>
<dbReference type="PANTHER" id="PTHR13778">
    <property type="entry name" value="GLYCOSYLTRANSFERASE 8 DOMAIN-CONTAINING PROTEIN"/>
    <property type="match status" value="1"/>
</dbReference>
<dbReference type="PANTHER" id="PTHR13778:SF47">
    <property type="entry name" value="LIPOPOLYSACCHARIDE 1,3-GALACTOSYLTRANSFERASE"/>
    <property type="match status" value="1"/>
</dbReference>
<dbReference type="Gene3D" id="3.90.550.10">
    <property type="entry name" value="Spore Coat Polysaccharide Biosynthesis Protein SpsA, Chain A"/>
    <property type="match status" value="1"/>
</dbReference>
<protein>
    <recommendedName>
        <fullName evidence="8">Hexosyltransferase</fullName>
    </recommendedName>
</protein>
<evidence type="ECO:0000256" key="2">
    <source>
        <dbReference type="ARBA" id="ARBA00022676"/>
    </source>
</evidence>
<dbReference type="OrthoDB" id="411524at2759"/>
<dbReference type="GO" id="GO:0046872">
    <property type="term" value="F:metal ion binding"/>
    <property type="evidence" value="ECO:0007669"/>
    <property type="project" value="UniProtKB-KW"/>
</dbReference>
<evidence type="ECO:0000256" key="3">
    <source>
        <dbReference type="ARBA" id="ARBA00022679"/>
    </source>
</evidence>
<keyword evidence="2" id="KW-0328">Glycosyltransferase</keyword>